<keyword evidence="2" id="KW-1185">Reference proteome</keyword>
<dbReference type="EMBL" id="JASXSV010000011">
    <property type="protein sequence ID" value="MDP0589236.1"/>
    <property type="molecule type" value="Genomic_DNA"/>
</dbReference>
<evidence type="ECO:0000313" key="1">
    <source>
        <dbReference type="EMBL" id="MDP0589236.1"/>
    </source>
</evidence>
<reference evidence="1 2" key="1">
    <citation type="journal article" date="2023" name="bioRxiv">
        <title>An intranuclear bacterial parasite of deep-sea mussels expresses apoptosis inhibitors acquired from its host.</title>
        <authorList>
            <person name="Gonzalez Porras M.A."/>
            <person name="Assie A."/>
            <person name="Tietjen M."/>
            <person name="Violette M."/>
            <person name="Kleiner M."/>
            <person name="Gruber-Vodicka H."/>
            <person name="Dubilier N."/>
            <person name="Leisch N."/>
        </authorList>
    </citation>
    <scope>NUCLEOTIDE SEQUENCE [LARGE SCALE GENOMIC DNA]</scope>
    <source>
        <strain evidence="1">IAP13</strain>
    </source>
</reference>
<comment type="caution">
    <text evidence="1">The sequence shown here is derived from an EMBL/GenBank/DDBJ whole genome shotgun (WGS) entry which is preliminary data.</text>
</comment>
<name>A0AA90NZ56_9GAMM</name>
<evidence type="ECO:0000313" key="2">
    <source>
        <dbReference type="Proteomes" id="UP001178148"/>
    </source>
</evidence>
<accession>A0AA90NZ56</accession>
<dbReference type="Proteomes" id="UP001178148">
    <property type="component" value="Unassembled WGS sequence"/>
</dbReference>
<dbReference type="AlphaFoldDB" id="A0AA90NZ56"/>
<sequence>MNIINSGFDALYKIPAACVNAGRAMAASVSNELNKGFSWVMPDAYNTSINERECKQNISKKGGNLTEEEAKLVVAYNNIPVISCVVASNPYTVSVTNQCCMYNMNLGVDKTGTASIVPMLTATISAQESMSREETRILESEISDLRLGALCAFGNCDGRSQDNGLGRFQVHPSDSNPADYQGVRYTGLTIELKSKNCTKNTIAKQADIIKEQHFGKDLYICHDDKDTAKSFDVSNLNAFTDFKKNYICIPGKKGAYEVIISSNICKTNDRYSSLAQQYLRGTYQAIALIHRPEITRQDEDQPISNINVVSRKRPHENSSCFEGSSKRRKC</sequence>
<gene>
    <name evidence="1" type="ORF">QS748_08605</name>
</gene>
<protein>
    <submittedName>
        <fullName evidence="1">Uncharacterized protein</fullName>
    </submittedName>
</protein>
<organism evidence="1 2">
    <name type="scientific">Candidatus Endonucleibacter bathymodioli</name>
    <dbReference type="NCBI Taxonomy" id="539814"/>
    <lineage>
        <taxon>Bacteria</taxon>
        <taxon>Pseudomonadati</taxon>
        <taxon>Pseudomonadota</taxon>
        <taxon>Gammaproteobacteria</taxon>
        <taxon>Oceanospirillales</taxon>
        <taxon>Endozoicomonadaceae</taxon>
        <taxon>Candidatus Endonucleibacter</taxon>
    </lineage>
</organism>
<proteinExistence type="predicted"/>